<feature type="transmembrane region" description="Helical" evidence="1">
    <location>
        <begin position="88"/>
        <end position="106"/>
    </location>
</feature>
<organism evidence="2 3">
    <name type="scientific">Paenibacillus antarcticus</name>
    <dbReference type="NCBI Taxonomy" id="253703"/>
    <lineage>
        <taxon>Bacteria</taxon>
        <taxon>Bacillati</taxon>
        <taxon>Bacillota</taxon>
        <taxon>Bacilli</taxon>
        <taxon>Bacillales</taxon>
        <taxon>Paenibacillaceae</taxon>
        <taxon>Paenibacillus</taxon>
    </lineage>
</organism>
<sequence length="271" mass="31494">MIYKAAPYILIIGMLFIVLNGLWVVDTYDSYVTYPKEAFFNLAIGICITVIAYLIIQLKGKRITYDGPRIGKDNRVFINKMWRQREKIGNRLVVFSLVMLVIIFIFDSSMAFSLLQPTLFLGIVGFSFIYIMKDEGKDKEEKDIQPKSHKVRYLLRLVDYRKHPFSVPLIIFIMIVLTFLLSKYFGFVLNLETSGNPRYVLSLPVGARILAQFSFACGFIYIIQHCDFFGIRQEKQGDDKLMLIHFIEIIMCGSIFFIWLIILCEALFTSY</sequence>
<accession>A0A168Q592</accession>
<feature type="transmembrane region" description="Helical" evidence="1">
    <location>
        <begin position="243"/>
        <end position="268"/>
    </location>
</feature>
<gene>
    <name evidence="2" type="ORF">PBAT_06770</name>
</gene>
<protein>
    <submittedName>
        <fullName evidence="2">Uncharacterized protein</fullName>
    </submittedName>
</protein>
<feature type="transmembrane region" description="Helical" evidence="1">
    <location>
        <begin position="205"/>
        <end position="223"/>
    </location>
</feature>
<keyword evidence="1" id="KW-1133">Transmembrane helix</keyword>
<name>A0A168Q592_9BACL</name>
<dbReference type="EMBL" id="LVJI01000007">
    <property type="protein sequence ID" value="OAB47397.1"/>
    <property type="molecule type" value="Genomic_DNA"/>
</dbReference>
<dbReference type="RefSeq" id="WP_068647828.1">
    <property type="nucleotide sequence ID" value="NZ_CP043611.1"/>
</dbReference>
<evidence type="ECO:0000256" key="1">
    <source>
        <dbReference type="SAM" id="Phobius"/>
    </source>
</evidence>
<feature type="transmembrane region" description="Helical" evidence="1">
    <location>
        <begin position="38"/>
        <end position="56"/>
    </location>
</feature>
<evidence type="ECO:0000313" key="2">
    <source>
        <dbReference type="EMBL" id="OAB47397.1"/>
    </source>
</evidence>
<feature type="transmembrane region" description="Helical" evidence="1">
    <location>
        <begin position="112"/>
        <end position="132"/>
    </location>
</feature>
<keyword evidence="1" id="KW-0472">Membrane</keyword>
<dbReference type="Proteomes" id="UP000077355">
    <property type="component" value="Unassembled WGS sequence"/>
</dbReference>
<feature type="transmembrane region" description="Helical" evidence="1">
    <location>
        <begin position="165"/>
        <end position="185"/>
    </location>
</feature>
<keyword evidence="1" id="KW-0812">Transmembrane</keyword>
<dbReference type="AlphaFoldDB" id="A0A168Q592"/>
<keyword evidence="3" id="KW-1185">Reference proteome</keyword>
<evidence type="ECO:0000313" key="3">
    <source>
        <dbReference type="Proteomes" id="UP000077355"/>
    </source>
</evidence>
<proteinExistence type="predicted"/>
<feature type="transmembrane region" description="Helical" evidence="1">
    <location>
        <begin position="7"/>
        <end position="26"/>
    </location>
</feature>
<comment type="caution">
    <text evidence="2">The sequence shown here is derived from an EMBL/GenBank/DDBJ whole genome shotgun (WGS) entry which is preliminary data.</text>
</comment>
<dbReference type="OrthoDB" id="2577998at2"/>
<reference evidence="2 3" key="1">
    <citation type="submission" date="2016-03" db="EMBL/GenBank/DDBJ databases">
        <title>Draft genome sequence of Paenibacillus antarcticus CECT 5836.</title>
        <authorList>
            <person name="Shin S.-K."/>
            <person name="Yi H."/>
        </authorList>
    </citation>
    <scope>NUCLEOTIDE SEQUENCE [LARGE SCALE GENOMIC DNA]</scope>
    <source>
        <strain evidence="2 3">CECT 5836</strain>
    </source>
</reference>